<protein>
    <recommendedName>
        <fullName evidence="8">Peptidase S1 domain-containing protein</fullName>
    </recommendedName>
</protein>
<keyword evidence="5" id="KW-0843">Virulence</keyword>
<dbReference type="STRING" id="164328.H3H1Y5"/>
<sequence>MKPIDAITTALACVASTTTTLGSHVERELILSGEVVPVGAKTYVAGLRIERDSDNLCCGSLISPTHVLTVSHCAAYGFHWVSIGDHYRNGTQSGEQIKIVSLMNHPNYSEHVKYADDFMVVELERPSKYAPVKLAAADDSDFEAGKMATTMGWGTNAEVGGNFSYELQAVDVPLTSDEACAAYATVDSSMVCAGGVANRDSCEGDSGGPLIVESSTGEDVLVGISGWAKDDTCGREGYYGVYSRVSSARAWIETITGGDGTCLP</sequence>
<accession>H3H1Y5</accession>
<evidence type="ECO:0000256" key="6">
    <source>
        <dbReference type="ARBA" id="ARBA00023157"/>
    </source>
</evidence>
<organism evidence="9 10">
    <name type="scientific">Phytophthora ramorum</name>
    <name type="common">Sudden oak death agent</name>
    <dbReference type="NCBI Taxonomy" id="164328"/>
    <lineage>
        <taxon>Eukaryota</taxon>
        <taxon>Sar</taxon>
        <taxon>Stramenopiles</taxon>
        <taxon>Oomycota</taxon>
        <taxon>Peronosporomycetes</taxon>
        <taxon>Peronosporales</taxon>
        <taxon>Peronosporaceae</taxon>
        <taxon>Phytophthora</taxon>
    </lineage>
</organism>
<dbReference type="InterPro" id="IPR043504">
    <property type="entry name" value="Peptidase_S1_PA_chymotrypsin"/>
</dbReference>
<dbReference type="GO" id="GO:0005576">
    <property type="term" value="C:extracellular region"/>
    <property type="evidence" value="ECO:0007669"/>
    <property type="project" value="UniProtKB-SubCell"/>
</dbReference>
<dbReference type="InterPro" id="IPR050430">
    <property type="entry name" value="Peptidase_S1"/>
</dbReference>
<dbReference type="eggNOG" id="KOG3627">
    <property type="taxonomic scope" value="Eukaryota"/>
</dbReference>
<dbReference type="GO" id="GO:0004252">
    <property type="term" value="F:serine-type endopeptidase activity"/>
    <property type="evidence" value="ECO:0000318"/>
    <property type="project" value="GO_Central"/>
</dbReference>
<dbReference type="SMART" id="SM00020">
    <property type="entry name" value="Tryp_SPc"/>
    <property type="match status" value="1"/>
</dbReference>
<dbReference type="OMA" id="GSTLGCN"/>
<keyword evidence="3" id="KW-0964">Secreted</keyword>
<dbReference type="PANTHER" id="PTHR24276">
    <property type="entry name" value="POLYSERASE-RELATED"/>
    <property type="match status" value="1"/>
</dbReference>
<dbReference type="PROSITE" id="PS00135">
    <property type="entry name" value="TRYPSIN_SER"/>
    <property type="match status" value="1"/>
</dbReference>
<dbReference type="CDD" id="cd00190">
    <property type="entry name" value="Tryp_SPc"/>
    <property type="match status" value="1"/>
</dbReference>
<keyword evidence="6" id="KW-1015">Disulfide bond</keyword>
<dbReference type="PANTHER" id="PTHR24276:SF98">
    <property type="entry name" value="FI18310P1-RELATED"/>
    <property type="match status" value="1"/>
</dbReference>
<dbReference type="PRINTS" id="PR00722">
    <property type="entry name" value="CHYMOTRYPSIN"/>
</dbReference>
<keyword evidence="10" id="KW-1185">Reference proteome</keyword>
<dbReference type="VEuPathDB" id="FungiDB:KRP22_13618"/>
<comment type="similarity">
    <text evidence="2">Belongs to the peptidase S1 family.</text>
</comment>
<name>H3H1Y5_PHYRM</name>
<dbReference type="InterPro" id="IPR001254">
    <property type="entry name" value="Trypsin_dom"/>
</dbReference>
<dbReference type="InterPro" id="IPR033116">
    <property type="entry name" value="TRYPSIN_SER"/>
</dbReference>
<dbReference type="InParanoid" id="H3H1Y5"/>
<dbReference type="HOGENOM" id="CLU_006842_7_3_1"/>
<evidence type="ECO:0000313" key="10">
    <source>
        <dbReference type="Proteomes" id="UP000005238"/>
    </source>
</evidence>
<evidence type="ECO:0000256" key="5">
    <source>
        <dbReference type="ARBA" id="ARBA00023026"/>
    </source>
</evidence>
<evidence type="ECO:0000259" key="8">
    <source>
        <dbReference type="PROSITE" id="PS50240"/>
    </source>
</evidence>
<dbReference type="FunFam" id="2.40.10.10:FF:000156">
    <property type="entry name" value="MIP06385p"/>
    <property type="match status" value="1"/>
</dbReference>
<proteinExistence type="inferred from homology"/>
<reference evidence="9" key="2">
    <citation type="submission" date="2015-06" db="UniProtKB">
        <authorList>
            <consortium name="EnsemblProtists"/>
        </authorList>
    </citation>
    <scope>IDENTIFICATION</scope>
    <source>
        <strain evidence="9">Pr102</strain>
    </source>
</reference>
<dbReference type="EMBL" id="DS566107">
    <property type="status" value="NOT_ANNOTATED_CDS"/>
    <property type="molecule type" value="Genomic_DNA"/>
</dbReference>
<dbReference type="VEuPathDB" id="FungiDB:KRP23_9745"/>
<evidence type="ECO:0000256" key="3">
    <source>
        <dbReference type="ARBA" id="ARBA00022525"/>
    </source>
</evidence>
<dbReference type="InterPro" id="IPR001314">
    <property type="entry name" value="Peptidase_S1A"/>
</dbReference>
<evidence type="ECO:0000256" key="4">
    <source>
        <dbReference type="ARBA" id="ARBA00022729"/>
    </source>
</evidence>
<keyword evidence="7" id="KW-0325">Glycoprotein</keyword>
<comment type="subcellular location">
    <subcellularLocation>
        <location evidence="1">Secreted</location>
    </subcellularLocation>
</comment>
<dbReference type="SUPFAM" id="SSF50494">
    <property type="entry name" value="Trypsin-like serine proteases"/>
    <property type="match status" value="1"/>
</dbReference>
<dbReference type="EnsemblProtists" id="Phyra84335">
    <property type="protein sequence ID" value="Phyra84335"/>
    <property type="gene ID" value="Phyra84335"/>
</dbReference>
<dbReference type="Gene3D" id="2.40.10.10">
    <property type="entry name" value="Trypsin-like serine proteases"/>
    <property type="match status" value="1"/>
</dbReference>
<evidence type="ECO:0000256" key="7">
    <source>
        <dbReference type="ARBA" id="ARBA00023180"/>
    </source>
</evidence>
<feature type="domain" description="Peptidase S1" evidence="8">
    <location>
        <begin position="30"/>
        <end position="257"/>
    </location>
</feature>
<dbReference type="InterPro" id="IPR009003">
    <property type="entry name" value="Peptidase_S1_PA"/>
</dbReference>
<dbReference type="AlphaFoldDB" id="H3H1Y5"/>
<evidence type="ECO:0000256" key="1">
    <source>
        <dbReference type="ARBA" id="ARBA00004613"/>
    </source>
</evidence>
<reference evidence="10" key="1">
    <citation type="journal article" date="2006" name="Science">
        <title>Phytophthora genome sequences uncover evolutionary origins and mechanisms of pathogenesis.</title>
        <authorList>
            <person name="Tyler B.M."/>
            <person name="Tripathy S."/>
            <person name="Zhang X."/>
            <person name="Dehal P."/>
            <person name="Jiang R.H."/>
            <person name="Aerts A."/>
            <person name="Arredondo F.D."/>
            <person name="Baxter L."/>
            <person name="Bensasson D."/>
            <person name="Beynon J.L."/>
            <person name="Chapman J."/>
            <person name="Damasceno C.M."/>
            <person name="Dorrance A.E."/>
            <person name="Dou D."/>
            <person name="Dickerman A.W."/>
            <person name="Dubchak I.L."/>
            <person name="Garbelotto M."/>
            <person name="Gijzen M."/>
            <person name="Gordon S.G."/>
            <person name="Govers F."/>
            <person name="Grunwald N.J."/>
            <person name="Huang W."/>
            <person name="Ivors K.L."/>
            <person name="Jones R.W."/>
            <person name="Kamoun S."/>
            <person name="Krampis K."/>
            <person name="Lamour K.H."/>
            <person name="Lee M.K."/>
            <person name="McDonald W.H."/>
            <person name="Medina M."/>
            <person name="Meijer H.J."/>
            <person name="Nordberg E.K."/>
            <person name="Maclean D.J."/>
            <person name="Ospina-Giraldo M.D."/>
            <person name="Morris P.F."/>
            <person name="Phuntumart V."/>
            <person name="Putnam N.H."/>
            <person name="Rash S."/>
            <person name="Rose J.K."/>
            <person name="Sakihama Y."/>
            <person name="Salamov A.A."/>
            <person name="Savidor A."/>
            <person name="Scheuring C.F."/>
            <person name="Smith B.M."/>
            <person name="Sobral B.W."/>
            <person name="Terry A."/>
            <person name="Torto-Alalibo T.A."/>
            <person name="Win J."/>
            <person name="Xu Z."/>
            <person name="Zhang H."/>
            <person name="Grigoriev I.V."/>
            <person name="Rokhsar D.S."/>
            <person name="Boore J.L."/>
        </authorList>
    </citation>
    <scope>NUCLEOTIDE SEQUENCE [LARGE SCALE GENOMIC DNA]</scope>
    <source>
        <strain evidence="10">Pr102</strain>
    </source>
</reference>
<dbReference type="Proteomes" id="UP000005238">
    <property type="component" value="Unassembled WGS sequence"/>
</dbReference>
<dbReference type="PROSITE" id="PS50240">
    <property type="entry name" value="TRYPSIN_DOM"/>
    <property type="match status" value="1"/>
</dbReference>
<keyword evidence="4" id="KW-0732">Signal</keyword>
<dbReference type="GO" id="GO:0006508">
    <property type="term" value="P:proteolysis"/>
    <property type="evidence" value="ECO:0007669"/>
    <property type="project" value="InterPro"/>
</dbReference>
<dbReference type="Pfam" id="PF00089">
    <property type="entry name" value="Trypsin"/>
    <property type="match status" value="1"/>
</dbReference>
<evidence type="ECO:0000313" key="9">
    <source>
        <dbReference type="EnsemblProtists" id="Phyra84335"/>
    </source>
</evidence>
<evidence type="ECO:0000256" key="2">
    <source>
        <dbReference type="ARBA" id="ARBA00007664"/>
    </source>
</evidence>